<feature type="signal peptide" evidence="2">
    <location>
        <begin position="1"/>
        <end position="30"/>
    </location>
</feature>
<reference evidence="3" key="1">
    <citation type="submission" date="2023-03" db="EMBL/GenBank/DDBJ databases">
        <title>Lomoglobus Profundus gen. nov., sp. nov., a novel member of the phylum Verrucomicrobia, isolated from deep-marine sediment of South China Sea.</title>
        <authorList>
            <person name="Ahmad T."/>
            <person name="Ishaq S.E."/>
            <person name="Wang F."/>
        </authorList>
    </citation>
    <scope>NUCLEOTIDE SEQUENCE</scope>
    <source>
        <strain evidence="3">LMO-M01</strain>
    </source>
</reference>
<dbReference type="RefSeq" id="WP_330931559.1">
    <property type="nucleotide sequence ID" value="NZ_CP119075.1"/>
</dbReference>
<keyword evidence="4" id="KW-1185">Reference proteome</keyword>
<dbReference type="AlphaFoldDB" id="A0AAF0CSU4"/>
<feature type="region of interest" description="Disordered" evidence="1">
    <location>
        <begin position="180"/>
        <end position="204"/>
    </location>
</feature>
<dbReference type="KEGG" id="slom:PXH66_11150"/>
<dbReference type="EMBL" id="CP119075">
    <property type="protein sequence ID" value="WED67405.1"/>
    <property type="molecule type" value="Genomic_DNA"/>
</dbReference>
<keyword evidence="2" id="KW-0732">Signal</keyword>
<evidence type="ECO:0000256" key="2">
    <source>
        <dbReference type="SAM" id="SignalP"/>
    </source>
</evidence>
<evidence type="ECO:0000256" key="1">
    <source>
        <dbReference type="SAM" id="MobiDB-lite"/>
    </source>
</evidence>
<feature type="compositionally biased region" description="Polar residues" evidence="1">
    <location>
        <begin position="45"/>
        <end position="55"/>
    </location>
</feature>
<sequence length="204" mass="21877">MVSSFSRIFAVHRFSLCGLVTALLLSTAIAQTPPRKSPFNRPTAAPSTVSASPDSTEYELTGITKLGDATVVCVTVIATRKSHWIKIGESSNGIHALAHDPETGQVTIRRSGRDIALMLKKQTYDPSMLTAYEPTLPSGPVPMAGVAAPVALTDEDKATEARMLVSDLLEIGMIQRKAYQEAQTKERDDQRAAAKDSANAPTPQ</sequence>
<proteinExistence type="predicted"/>
<protein>
    <recommendedName>
        <fullName evidence="5">Secreted protein</fullName>
    </recommendedName>
</protein>
<name>A0AAF0CSU4_9BACT</name>
<evidence type="ECO:0000313" key="3">
    <source>
        <dbReference type="EMBL" id="WED67405.1"/>
    </source>
</evidence>
<evidence type="ECO:0000313" key="4">
    <source>
        <dbReference type="Proteomes" id="UP001218638"/>
    </source>
</evidence>
<dbReference type="Proteomes" id="UP001218638">
    <property type="component" value="Chromosome"/>
</dbReference>
<feature type="chain" id="PRO_5042122544" description="Secreted protein" evidence="2">
    <location>
        <begin position="31"/>
        <end position="204"/>
    </location>
</feature>
<feature type="compositionally biased region" description="Basic and acidic residues" evidence="1">
    <location>
        <begin position="183"/>
        <end position="194"/>
    </location>
</feature>
<gene>
    <name evidence="3" type="ORF">PXH66_11150</name>
</gene>
<accession>A0AAF0CSU4</accession>
<organism evidence="3 4">
    <name type="scientific">Synoicihabitans lomoniglobus</name>
    <dbReference type="NCBI Taxonomy" id="2909285"/>
    <lineage>
        <taxon>Bacteria</taxon>
        <taxon>Pseudomonadati</taxon>
        <taxon>Verrucomicrobiota</taxon>
        <taxon>Opitutia</taxon>
        <taxon>Opitutales</taxon>
        <taxon>Opitutaceae</taxon>
        <taxon>Synoicihabitans</taxon>
    </lineage>
</organism>
<evidence type="ECO:0008006" key="5">
    <source>
        <dbReference type="Google" id="ProtNLM"/>
    </source>
</evidence>
<feature type="region of interest" description="Disordered" evidence="1">
    <location>
        <begin position="33"/>
        <end position="55"/>
    </location>
</feature>